<organism evidence="1 2">
    <name type="scientific">Avena sativa</name>
    <name type="common">Oat</name>
    <dbReference type="NCBI Taxonomy" id="4498"/>
    <lineage>
        <taxon>Eukaryota</taxon>
        <taxon>Viridiplantae</taxon>
        <taxon>Streptophyta</taxon>
        <taxon>Embryophyta</taxon>
        <taxon>Tracheophyta</taxon>
        <taxon>Spermatophyta</taxon>
        <taxon>Magnoliopsida</taxon>
        <taxon>Liliopsida</taxon>
        <taxon>Poales</taxon>
        <taxon>Poaceae</taxon>
        <taxon>BOP clade</taxon>
        <taxon>Pooideae</taxon>
        <taxon>Poodae</taxon>
        <taxon>Poeae</taxon>
        <taxon>Poeae Chloroplast Group 1 (Aveneae type)</taxon>
        <taxon>Aveninae</taxon>
        <taxon>Avena</taxon>
    </lineage>
</organism>
<reference evidence="1" key="2">
    <citation type="submission" date="2025-09" db="UniProtKB">
        <authorList>
            <consortium name="EnsemblPlants"/>
        </authorList>
    </citation>
    <scope>IDENTIFICATION</scope>
</reference>
<proteinExistence type="predicted"/>
<evidence type="ECO:0000313" key="2">
    <source>
        <dbReference type="Proteomes" id="UP001732700"/>
    </source>
</evidence>
<evidence type="ECO:0000313" key="1">
    <source>
        <dbReference type="EnsemblPlants" id="AVESA.00010b.r2.4AG0601170.1.CDS"/>
    </source>
</evidence>
<dbReference type="EnsemblPlants" id="AVESA.00010b.r2.4AG0601170.1">
    <property type="protein sequence ID" value="AVESA.00010b.r2.4AG0601170.1.CDS"/>
    <property type="gene ID" value="AVESA.00010b.r2.4AG0601170"/>
</dbReference>
<keyword evidence="2" id="KW-1185">Reference proteome</keyword>
<reference evidence="1" key="1">
    <citation type="submission" date="2021-05" db="EMBL/GenBank/DDBJ databases">
        <authorList>
            <person name="Scholz U."/>
            <person name="Mascher M."/>
            <person name="Fiebig A."/>
        </authorList>
    </citation>
    <scope>NUCLEOTIDE SEQUENCE [LARGE SCALE GENOMIC DNA]</scope>
</reference>
<name>A0ACD5W9U2_AVESA</name>
<sequence length="878" mass="97780">MKVAVVGAGVSGLAAAQELARSGGARVTVYEKEECLGGGHAKSVAVDGVGRLDLGFMVFNRVTCPNTVEWLEELGVEMERSDTSISVSTQLSGDGRRSEWSSRNGLLSLSGHNASALISPTFWSMVREIRRFNGDALKYLEAVRHNKGRDDTSLGEFIQRHGYSQLFQEAYLVPMCACIWSCPSQQEVLAFSAVAVLSFCRDNHLLQLFGRLQWFTIKDRSLSYLNKVRMELESMGCRIKTSCQVKSVSTFEGGHRVTEVDGTTEMYDRIIFAAQASDVLNLLGDEATCDELRILGAFSYVYSDIYLHCDDSLMPRNPSSWSALNFLGTTSSGVCVTYWLNLLQNIQSTSDGNSTKPFLVTLNPPHVPDHVLLKWSSGHPVVSVDAAKASLELQCIQGKRGVWFCGAYQGYGFHEDGLKAGKAAAQGLLGEKGGCILVNLKPMVPSWIEAGARLLVTRFLNQYISIGNLTLLEEGGTMFSFGEAGTACDVKSVMRVHDPLFYWKLATEADIGLADAYVNGYISFVDKKEGLLNLFLIIIANRDAQKSSTGVGSKRGWWTPLLLTAGIASAKYFLRHISRKNAVTQTRRNISQHYDLSNELFSLFMDPTMTYSCPIFKAEEESLEVAQLRKIRLLIDKAKVERDHHVLEIGSGWGSLAVQVVKQTGCKYTGVTLSEEQLKYSQSKVKEAGLEDRITFLLCDYRQIPTCQKYDRIIACEMIEAVGHEYMDDFFGCCNTLLAPDGVFVLQFTAIPEDRYDEYRRSSDFIKEYVFPGGCLPCFARVTSAMSTSSRLCVQQVENIGYHYYPTLIRWRDNFMANKDAISALGFDDRFIHIWDYYFIYCAAGFVSRTLANYQIVFSRPGNKLAFGDNPYASFPAA</sequence>
<accession>A0ACD5W9U2</accession>
<dbReference type="Proteomes" id="UP001732700">
    <property type="component" value="Chromosome 4A"/>
</dbReference>
<protein>
    <submittedName>
        <fullName evidence="1">Uncharacterized protein</fullName>
    </submittedName>
</protein>